<name>A0A9K3PKX9_9STRA</name>
<accession>A0A9K3PKX9</accession>
<feature type="compositionally biased region" description="Low complexity" evidence="1">
    <location>
        <begin position="263"/>
        <end position="298"/>
    </location>
</feature>
<comment type="caution">
    <text evidence="3">The sequence shown here is derived from an EMBL/GenBank/DDBJ whole genome shotgun (WGS) entry which is preliminary data.</text>
</comment>
<evidence type="ECO:0000313" key="3">
    <source>
        <dbReference type="EMBL" id="KAG7351118.1"/>
    </source>
</evidence>
<organism evidence="3 4">
    <name type="scientific">Nitzschia inconspicua</name>
    <dbReference type="NCBI Taxonomy" id="303405"/>
    <lineage>
        <taxon>Eukaryota</taxon>
        <taxon>Sar</taxon>
        <taxon>Stramenopiles</taxon>
        <taxon>Ochrophyta</taxon>
        <taxon>Bacillariophyta</taxon>
        <taxon>Bacillariophyceae</taxon>
        <taxon>Bacillariophycidae</taxon>
        <taxon>Bacillariales</taxon>
        <taxon>Bacillariaceae</taxon>
        <taxon>Nitzschia</taxon>
    </lineage>
</organism>
<evidence type="ECO:0000256" key="2">
    <source>
        <dbReference type="SAM" id="Phobius"/>
    </source>
</evidence>
<sequence>MKKWVSLLCAVFVMFPMKSIYDIMWMSFLTFPLSFLHFTLLSFIRLFTQSIVVLPIFFLLNALTPFTCMAEYTVIERPWVIECAKSGLAEPIIPLPVEGTPLHQLLYCIVDSALWNDDVESHRLQSDIVNWCFDPYLLTRSCKNDNLDPYKYLFKCLSDKNIPSLNEFPIRYQMFKAVGNASLSPFAEDIIYVEPLIAAACTLLDGFQSPWGVGCLFTYIQSLSEAPSTSPSEAPSTSPSQFPSNSPSFAPSTLPSAKPSSIPSDLPSTSPSMTPSSNPSQVPSLRPTESLSPSSSPSNTPPRYPPIVVQIQILLKFVLKEVVIHLPPPIGFIKALTTGLENILSSKVEGHQAVKIIYVDYVDGTTDLSVLIRATGRRECVECLASELTQEIETGYEETLKSASHSGSLGQQIEFHGFISDIPSLMRVTIDSSSVESIVSVNRNRLVDSAEAVSSAPNIVVNSFGFVVGGLTFLRSLM</sequence>
<dbReference type="AlphaFoldDB" id="A0A9K3PKX9"/>
<reference evidence="3" key="2">
    <citation type="submission" date="2021-04" db="EMBL/GenBank/DDBJ databases">
        <authorList>
            <person name="Podell S."/>
        </authorList>
    </citation>
    <scope>NUCLEOTIDE SEQUENCE</scope>
    <source>
        <strain evidence="3">Hildebrandi</strain>
    </source>
</reference>
<feature type="compositionally biased region" description="Low complexity" evidence="1">
    <location>
        <begin position="228"/>
        <end position="253"/>
    </location>
</feature>
<evidence type="ECO:0000256" key="1">
    <source>
        <dbReference type="SAM" id="MobiDB-lite"/>
    </source>
</evidence>
<dbReference type="Proteomes" id="UP000693970">
    <property type="component" value="Unassembled WGS sequence"/>
</dbReference>
<gene>
    <name evidence="3" type="ORF">IV203_010478</name>
</gene>
<keyword evidence="2" id="KW-0812">Transmembrane</keyword>
<keyword evidence="2" id="KW-0472">Membrane</keyword>
<feature type="transmembrane region" description="Helical" evidence="2">
    <location>
        <begin position="35"/>
        <end position="60"/>
    </location>
</feature>
<keyword evidence="4" id="KW-1185">Reference proteome</keyword>
<evidence type="ECO:0000313" key="4">
    <source>
        <dbReference type="Proteomes" id="UP000693970"/>
    </source>
</evidence>
<dbReference type="PANTHER" id="PTHR33683">
    <property type="entry name" value="1, PUTATIVE-RELATED"/>
    <property type="match status" value="1"/>
</dbReference>
<dbReference type="EMBL" id="JAGRRH010000018">
    <property type="protein sequence ID" value="KAG7351118.1"/>
    <property type="molecule type" value="Genomic_DNA"/>
</dbReference>
<protein>
    <submittedName>
        <fullName evidence="3">Uncharacterized protein</fullName>
    </submittedName>
</protein>
<keyword evidence="2" id="KW-1133">Transmembrane helix</keyword>
<feature type="region of interest" description="Disordered" evidence="1">
    <location>
        <begin position="228"/>
        <end position="302"/>
    </location>
</feature>
<proteinExistence type="predicted"/>
<dbReference type="PANTHER" id="PTHR33683:SF46">
    <property type="entry name" value="SUSHI DOMAIN-CONTAINING PROTEIN"/>
    <property type="match status" value="1"/>
</dbReference>
<reference evidence="3" key="1">
    <citation type="journal article" date="2021" name="Sci. Rep.">
        <title>Diploid genomic architecture of Nitzschia inconspicua, an elite biomass production diatom.</title>
        <authorList>
            <person name="Oliver A."/>
            <person name="Podell S."/>
            <person name="Pinowska A."/>
            <person name="Traller J.C."/>
            <person name="Smith S.R."/>
            <person name="McClure R."/>
            <person name="Beliaev A."/>
            <person name="Bohutskyi P."/>
            <person name="Hill E.A."/>
            <person name="Rabines A."/>
            <person name="Zheng H."/>
            <person name="Allen L.Z."/>
            <person name="Kuo A."/>
            <person name="Grigoriev I.V."/>
            <person name="Allen A.E."/>
            <person name="Hazlebeck D."/>
            <person name="Allen E.E."/>
        </authorList>
    </citation>
    <scope>NUCLEOTIDE SEQUENCE</scope>
    <source>
        <strain evidence="3">Hildebrandi</strain>
    </source>
</reference>